<reference evidence="12 13" key="1">
    <citation type="submission" date="2019-07" db="EMBL/GenBank/DDBJ databases">
        <title>Rhodotorula toruloides NBRC10032 genome sequencing.</title>
        <authorList>
            <person name="Shida Y."/>
            <person name="Takaku H."/>
            <person name="Ogasawara W."/>
            <person name="Mori K."/>
        </authorList>
    </citation>
    <scope>NUCLEOTIDE SEQUENCE [LARGE SCALE GENOMIC DNA]</scope>
    <source>
        <strain evidence="12 13">NBRC10032</strain>
    </source>
</reference>
<dbReference type="InterPro" id="IPR040663">
    <property type="entry name" value="DNA_pol_D_N"/>
</dbReference>
<feature type="domain" description="DNA polymerase delta subunit OB-fold" evidence="11">
    <location>
        <begin position="34"/>
        <end position="173"/>
    </location>
</feature>
<dbReference type="GO" id="GO:0006273">
    <property type="term" value="P:lagging strand elongation"/>
    <property type="evidence" value="ECO:0007669"/>
    <property type="project" value="UniProtKB-ARBA"/>
</dbReference>
<name>A0A511K7Y6_RHOTO</name>
<evidence type="ECO:0000256" key="6">
    <source>
        <dbReference type="ARBA" id="ARBA00022705"/>
    </source>
</evidence>
<dbReference type="Gene3D" id="3.60.21.50">
    <property type="match status" value="1"/>
</dbReference>
<dbReference type="Proteomes" id="UP000321518">
    <property type="component" value="Unassembled WGS sequence"/>
</dbReference>
<protein>
    <recommendedName>
        <fullName evidence="3">DNA-directed DNA polymerase</fullName>
        <ecNumber evidence="3">2.7.7.7</ecNumber>
    </recommendedName>
</protein>
<dbReference type="GO" id="GO:0003677">
    <property type="term" value="F:DNA binding"/>
    <property type="evidence" value="ECO:0007669"/>
    <property type="project" value="InterPro"/>
</dbReference>
<accession>A0A511K7Y6</accession>
<evidence type="ECO:0000259" key="11">
    <source>
        <dbReference type="Pfam" id="PF18018"/>
    </source>
</evidence>
<dbReference type="PANTHER" id="PTHR10416:SF0">
    <property type="entry name" value="DNA POLYMERASE DELTA SUBUNIT 2"/>
    <property type="match status" value="1"/>
</dbReference>
<evidence type="ECO:0000256" key="8">
    <source>
        <dbReference type="ARBA" id="ARBA00023242"/>
    </source>
</evidence>
<evidence type="ECO:0000256" key="3">
    <source>
        <dbReference type="ARBA" id="ARBA00012417"/>
    </source>
</evidence>
<proteinExistence type="inferred from homology"/>
<keyword evidence="5" id="KW-0548">Nucleotidyltransferase</keyword>
<dbReference type="AlphaFoldDB" id="A0A511K7Y6"/>
<dbReference type="InterPro" id="IPR024826">
    <property type="entry name" value="DNA_pol_delta/II_ssu"/>
</dbReference>
<dbReference type="EMBL" id="BJWK01000001">
    <property type="protein sequence ID" value="GEM06106.1"/>
    <property type="molecule type" value="Genomic_DNA"/>
</dbReference>
<keyword evidence="4" id="KW-0808">Transferase</keyword>
<dbReference type="Pfam" id="PF18018">
    <property type="entry name" value="DNA_pol_D_N"/>
    <property type="match status" value="1"/>
</dbReference>
<dbReference type="CDD" id="cd07387">
    <property type="entry name" value="MPP_PolD2_C"/>
    <property type="match status" value="1"/>
</dbReference>
<dbReference type="GO" id="GO:0006281">
    <property type="term" value="P:DNA repair"/>
    <property type="evidence" value="ECO:0007669"/>
    <property type="project" value="UniProtKB-ARBA"/>
</dbReference>
<evidence type="ECO:0000313" key="13">
    <source>
        <dbReference type="Proteomes" id="UP000321518"/>
    </source>
</evidence>
<gene>
    <name evidence="12" type="ORF">Rt10032_c01g0123</name>
</gene>
<dbReference type="FunFam" id="2.40.50.430:FF:000002">
    <property type="entry name" value="DNA polymerase delta subunit"/>
    <property type="match status" value="1"/>
</dbReference>
<evidence type="ECO:0000256" key="9">
    <source>
        <dbReference type="ARBA" id="ARBA00049244"/>
    </source>
</evidence>
<evidence type="ECO:0000256" key="5">
    <source>
        <dbReference type="ARBA" id="ARBA00022695"/>
    </source>
</evidence>
<organism evidence="12 13">
    <name type="scientific">Rhodotorula toruloides</name>
    <name type="common">Yeast</name>
    <name type="synonym">Rhodosporidium toruloides</name>
    <dbReference type="NCBI Taxonomy" id="5286"/>
    <lineage>
        <taxon>Eukaryota</taxon>
        <taxon>Fungi</taxon>
        <taxon>Dikarya</taxon>
        <taxon>Basidiomycota</taxon>
        <taxon>Pucciniomycotina</taxon>
        <taxon>Microbotryomycetes</taxon>
        <taxon>Sporidiobolales</taxon>
        <taxon>Sporidiobolaceae</taxon>
        <taxon>Rhodotorula</taxon>
    </lineage>
</organism>
<dbReference type="EC" id="2.7.7.7" evidence="3"/>
<comment type="subcellular location">
    <subcellularLocation>
        <location evidence="1">Nucleus</location>
    </subcellularLocation>
</comment>
<feature type="domain" description="DNA polymerase alpha/delta/epsilon subunit B" evidence="10">
    <location>
        <begin position="195"/>
        <end position="411"/>
    </location>
</feature>
<evidence type="ECO:0000256" key="7">
    <source>
        <dbReference type="ARBA" id="ARBA00022932"/>
    </source>
</evidence>
<keyword evidence="7" id="KW-0239">DNA-directed DNA polymerase</keyword>
<dbReference type="GO" id="GO:0043625">
    <property type="term" value="C:delta DNA polymerase complex"/>
    <property type="evidence" value="ECO:0007669"/>
    <property type="project" value="TreeGrafter"/>
</dbReference>
<dbReference type="PANTHER" id="PTHR10416">
    <property type="entry name" value="DNA POLYMERASE DELTA SUBUNIT 2"/>
    <property type="match status" value="1"/>
</dbReference>
<evidence type="ECO:0000259" key="10">
    <source>
        <dbReference type="Pfam" id="PF04042"/>
    </source>
</evidence>
<sequence length="455" mass="50797">MPTRLNSTYALPDPFDESRASFTISRGDEEFQKQYANLYWQRLTELRARVLAEAKRRWVDREDFKGVSNRPQHVRRLLEVENGKLCYVVGTVYVDMPLKPNVLEDLARDHHITAPATRRKYYSPSDEIMLEDESGRVRLVGSKVDDAEGTFVTGTTMAALGAEMASGDFEVFEYCFAGMPDQPPLKPATREGEWVALASGMEMGTASDVADVRAELLSEWLLGEAGDEADQDDAVRVTRLILAGNSLAQPDVVASDEPKKKRYGYDSSMYTSKPTETLDAFLSELTPSVSIDMMSGEKDPTEPTLPQQPLHPALLPNAAAYEGFTRQTNPFWCDIGGTSFLGSSGQTLDDISKYIDSEDRIGIAQQTLEWSHIAPTCPDTLWCYPFSGKEPFVLKQTPHVYFFGNQPSFGTRLVESDDGKKVRIVLVPRFCESGEVILVNTATLEVKVQRFELLQ</sequence>
<dbReference type="GO" id="GO:0003887">
    <property type="term" value="F:DNA-directed DNA polymerase activity"/>
    <property type="evidence" value="ECO:0007669"/>
    <property type="project" value="UniProtKB-KW"/>
</dbReference>
<dbReference type="InterPro" id="IPR041863">
    <property type="entry name" value="PolD2_C"/>
</dbReference>
<dbReference type="InterPro" id="IPR007185">
    <property type="entry name" value="DNA_pol_a/d/e_bsu"/>
</dbReference>
<evidence type="ECO:0000256" key="4">
    <source>
        <dbReference type="ARBA" id="ARBA00022679"/>
    </source>
</evidence>
<keyword evidence="6" id="KW-0235">DNA replication</keyword>
<comment type="similarity">
    <text evidence="2">Belongs to the DNA polymerase delta/II small subunit family.</text>
</comment>
<dbReference type="Gene3D" id="2.40.50.430">
    <property type="match status" value="1"/>
</dbReference>
<evidence type="ECO:0000256" key="2">
    <source>
        <dbReference type="ARBA" id="ARBA00006035"/>
    </source>
</evidence>
<comment type="caution">
    <text evidence="12">The sequence shown here is derived from an EMBL/GenBank/DDBJ whole genome shotgun (WGS) entry which is preliminary data.</text>
</comment>
<keyword evidence="8" id="KW-0539">Nucleus</keyword>
<dbReference type="OrthoDB" id="3763at2759"/>
<evidence type="ECO:0000313" key="12">
    <source>
        <dbReference type="EMBL" id="GEM06106.1"/>
    </source>
</evidence>
<evidence type="ECO:0000256" key="1">
    <source>
        <dbReference type="ARBA" id="ARBA00004123"/>
    </source>
</evidence>
<dbReference type="Pfam" id="PF04042">
    <property type="entry name" value="DNA_pol_E_B"/>
    <property type="match status" value="1"/>
</dbReference>
<comment type="catalytic activity">
    <reaction evidence="9">
        <text>DNA(n) + a 2'-deoxyribonucleoside 5'-triphosphate = DNA(n+1) + diphosphate</text>
        <dbReference type="Rhea" id="RHEA:22508"/>
        <dbReference type="Rhea" id="RHEA-COMP:17339"/>
        <dbReference type="Rhea" id="RHEA-COMP:17340"/>
        <dbReference type="ChEBI" id="CHEBI:33019"/>
        <dbReference type="ChEBI" id="CHEBI:61560"/>
        <dbReference type="ChEBI" id="CHEBI:173112"/>
        <dbReference type="EC" id="2.7.7.7"/>
    </reaction>
</comment>